<comment type="caution">
    <text evidence="2">The sequence shown here is derived from an EMBL/GenBank/DDBJ whole genome shotgun (WGS) entry which is preliminary data.</text>
</comment>
<feature type="region of interest" description="Disordered" evidence="1">
    <location>
        <begin position="49"/>
        <end position="129"/>
    </location>
</feature>
<name>A0A401SJX1_CHIPU</name>
<sequence>MERGPRAPRVPPPDSRSLSPAVSLHLPPSFPRGRCVIKPAQTPAIRPHEHSHLIHLSPASRSPPLGRPYRADRRRLSEVSHGEREGALTDLGEERPRKREGGGMKPRERKEQKGFKRGSSLFRILREQK</sequence>
<proteinExistence type="predicted"/>
<dbReference type="Proteomes" id="UP000287033">
    <property type="component" value="Unassembled WGS sequence"/>
</dbReference>
<organism evidence="2 3">
    <name type="scientific">Chiloscyllium punctatum</name>
    <name type="common">Brownbanded bambooshark</name>
    <name type="synonym">Hemiscyllium punctatum</name>
    <dbReference type="NCBI Taxonomy" id="137246"/>
    <lineage>
        <taxon>Eukaryota</taxon>
        <taxon>Metazoa</taxon>
        <taxon>Chordata</taxon>
        <taxon>Craniata</taxon>
        <taxon>Vertebrata</taxon>
        <taxon>Chondrichthyes</taxon>
        <taxon>Elasmobranchii</taxon>
        <taxon>Galeomorphii</taxon>
        <taxon>Galeoidea</taxon>
        <taxon>Orectolobiformes</taxon>
        <taxon>Hemiscylliidae</taxon>
        <taxon>Chiloscyllium</taxon>
    </lineage>
</organism>
<feature type="region of interest" description="Disordered" evidence="1">
    <location>
        <begin position="1"/>
        <end position="33"/>
    </location>
</feature>
<keyword evidence="3" id="KW-1185">Reference proteome</keyword>
<evidence type="ECO:0000313" key="3">
    <source>
        <dbReference type="Proteomes" id="UP000287033"/>
    </source>
</evidence>
<evidence type="ECO:0000256" key="1">
    <source>
        <dbReference type="SAM" id="MobiDB-lite"/>
    </source>
</evidence>
<feature type="compositionally biased region" description="Basic and acidic residues" evidence="1">
    <location>
        <begin position="69"/>
        <end position="114"/>
    </location>
</feature>
<protein>
    <submittedName>
        <fullName evidence="2">Uncharacterized protein</fullName>
    </submittedName>
</protein>
<dbReference type="AlphaFoldDB" id="A0A401SJX1"/>
<dbReference type="EMBL" id="BEZZ01000314">
    <property type="protein sequence ID" value="GCC30630.1"/>
    <property type="molecule type" value="Genomic_DNA"/>
</dbReference>
<reference evidence="2 3" key="1">
    <citation type="journal article" date="2018" name="Nat. Ecol. Evol.">
        <title>Shark genomes provide insights into elasmobranch evolution and the origin of vertebrates.</title>
        <authorList>
            <person name="Hara Y"/>
            <person name="Yamaguchi K"/>
            <person name="Onimaru K"/>
            <person name="Kadota M"/>
            <person name="Koyanagi M"/>
            <person name="Keeley SD"/>
            <person name="Tatsumi K"/>
            <person name="Tanaka K"/>
            <person name="Motone F"/>
            <person name="Kageyama Y"/>
            <person name="Nozu R"/>
            <person name="Adachi N"/>
            <person name="Nishimura O"/>
            <person name="Nakagawa R"/>
            <person name="Tanegashima C"/>
            <person name="Kiyatake I"/>
            <person name="Matsumoto R"/>
            <person name="Murakumo K"/>
            <person name="Nishida K"/>
            <person name="Terakita A"/>
            <person name="Kuratani S"/>
            <person name="Sato K"/>
            <person name="Hyodo S Kuraku.S."/>
        </authorList>
    </citation>
    <scope>NUCLEOTIDE SEQUENCE [LARGE SCALE GENOMIC DNA]</scope>
</reference>
<evidence type="ECO:0000313" key="2">
    <source>
        <dbReference type="EMBL" id="GCC30630.1"/>
    </source>
</evidence>
<gene>
    <name evidence="2" type="ORF">chiPu_0009082</name>
</gene>
<accession>A0A401SJX1</accession>